<gene>
    <name evidence="9 11" type="ORF">P152DRAFT_412881</name>
</gene>
<evidence type="ECO:0000256" key="1">
    <source>
        <dbReference type="ARBA" id="ARBA00001947"/>
    </source>
</evidence>
<comment type="cofactor">
    <cofactor evidence="1">
        <name>Zn(2+)</name>
        <dbReference type="ChEBI" id="CHEBI:29105"/>
    </cofactor>
</comment>
<keyword evidence="10" id="KW-1185">Reference proteome</keyword>
<evidence type="ECO:0000313" key="9">
    <source>
        <dbReference type="EMBL" id="KAF1814255.1"/>
    </source>
</evidence>
<dbReference type="OrthoDB" id="272271at2759"/>
<evidence type="ECO:0000313" key="11">
    <source>
        <dbReference type="RefSeq" id="XP_033535886.1"/>
    </source>
</evidence>
<dbReference type="GeneID" id="54417564"/>
<dbReference type="Gene3D" id="3.20.20.140">
    <property type="entry name" value="Metal-dependent hydrolases"/>
    <property type="match status" value="1"/>
</dbReference>
<dbReference type="PANTHER" id="PTHR11409:SF42">
    <property type="entry name" value="ADENOSINE DEAMINASE-LIKE PROTEIN"/>
    <property type="match status" value="1"/>
</dbReference>
<keyword evidence="5" id="KW-0862">Zinc</keyword>
<dbReference type="GO" id="GO:0046103">
    <property type="term" value="P:inosine biosynthetic process"/>
    <property type="evidence" value="ECO:0007669"/>
    <property type="project" value="TreeGrafter"/>
</dbReference>
<dbReference type="InterPro" id="IPR001365">
    <property type="entry name" value="A_deaminase_dom"/>
</dbReference>
<dbReference type="EMBL" id="ML975153">
    <property type="protein sequence ID" value="KAF1814255.1"/>
    <property type="molecule type" value="Genomic_DNA"/>
</dbReference>
<evidence type="ECO:0000256" key="5">
    <source>
        <dbReference type="ARBA" id="ARBA00022833"/>
    </source>
</evidence>
<organism evidence="9">
    <name type="scientific">Eremomyces bilateralis CBS 781.70</name>
    <dbReference type="NCBI Taxonomy" id="1392243"/>
    <lineage>
        <taxon>Eukaryota</taxon>
        <taxon>Fungi</taxon>
        <taxon>Dikarya</taxon>
        <taxon>Ascomycota</taxon>
        <taxon>Pezizomycotina</taxon>
        <taxon>Dothideomycetes</taxon>
        <taxon>Dothideomycetes incertae sedis</taxon>
        <taxon>Eremomycetales</taxon>
        <taxon>Eremomycetaceae</taxon>
        <taxon>Eremomyces</taxon>
    </lineage>
</organism>
<comment type="catalytic activity">
    <reaction evidence="7">
        <text>N(6)-methyl-AMP + H2O + H(+) = IMP + methylamine</text>
        <dbReference type="Rhea" id="RHEA:16001"/>
        <dbReference type="ChEBI" id="CHEBI:15377"/>
        <dbReference type="ChEBI" id="CHEBI:15378"/>
        <dbReference type="ChEBI" id="CHEBI:58053"/>
        <dbReference type="ChEBI" id="CHEBI:59338"/>
        <dbReference type="ChEBI" id="CHEBI:144842"/>
    </reaction>
    <physiologicalReaction direction="left-to-right" evidence="7">
        <dbReference type="Rhea" id="RHEA:16002"/>
    </physiologicalReaction>
</comment>
<reference evidence="9 11" key="1">
    <citation type="submission" date="2020-01" db="EMBL/GenBank/DDBJ databases">
        <authorList>
            <consortium name="DOE Joint Genome Institute"/>
            <person name="Haridas S."/>
            <person name="Albert R."/>
            <person name="Binder M."/>
            <person name="Bloem J."/>
            <person name="Labutti K."/>
            <person name="Salamov A."/>
            <person name="Andreopoulos B."/>
            <person name="Baker S.E."/>
            <person name="Barry K."/>
            <person name="Bills G."/>
            <person name="Bluhm B.H."/>
            <person name="Cannon C."/>
            <person name="Castanera R."/>
            <person name="Culley D.E."/>
            <person name="Daum C."/>
            <person name="Ezra D."/>
            <person name="Gonzalez J.B."/>
            <person name="Henrissat B."/>
            <person name="Kuo A."/>
            <person name="Liang C."/>
            <person name="Lipzen A."/>
            <person name="Lutzoni F."/>
            <person name="Magnuson J."/>
            <person name="Mondo S."/>
            <person name="Nolan M."/>
            <person name="Ohm R."/>
            <person name="Pangilinan J."/>
            <person name="Park H.-J."/>
            <person name="Ramirez L."/>
            <person name="Alfaro M."/>
            <person name="Sun H."/>
            <person name="Tritt A."/>
            <person name="Yoshinaga Y."/>
            <person name="Zwiers L.-H."/>
            <person name="Turgeon B.G."/>
            <person name="Goodwin S.B."/>
            <person name="Spatafora J.W."/>
            <person name="Crous P.W."/>
            <person name="Grigoriev I.V."/>
        </authorList>
    </citation>
    <scope>NUCLEOTIDE SEQUENCE</scope>
    <source>
        <strain evidence="9 11">CBS 781.70</strain>
    </source>
</reference>
<evidence type="ECO:0000256" key="3">
    <source>
        <dbReference type="ARBA" id="ARBA00022723"/>
    </source>
</evidence>
<dbReference type="InterPro" id="IPR032466">
    <property type="entry name" value="Metal_Hydrolase"/>
</dbReference>
<dbReference type="RefSeq" id="XP_033535886.1">
    <property type="nucleotide sequence ID" value="XM_033676994.1"/>
</dbReference>
<evidence type="ECO:0000256" key="4">
    <source>
        <dbReference type="ARBA" id="ARBA00022801"/>
    </source>
</evidence>
<evidence type="ECO:0000259" key="8">
    <source>
        <dbReference type="Pfam" id="PF00962"/>
    </source>
</evidence>
<reference evidence="11" key="2">
    <citation type="submission" date="2020-04" db="EMBL/GenBank/DDBJ databases">
        <authorList>
            <consortium name="NCBI Genome Project"/>
        </authorList>
    </citation>
    <scope>NUCLEOTIDE SEQUENCE</scope>
    <source>
        <strain evidence="11">CBS 781.70</strain>
    </source>
</reference>
<name>A0A6G1G823_9PEZI</name>
<dbReference type="Proteomes" id="UP000504638">
    <property type="component" value="Unplaced"/>
</dbReference>
<protein>
    <submittedName>
        <fullName evidence="9 11">Adenosine deaminase</fullName>
    </submittedName>
</protein>
<accession>A0A6G1G823</accession>
<keyword evidence="3" id="KW-0479">Metal-binding</keyword>
<keyword evidence="6" id="KW-0546">Nucleotide metabolism</keyword>
<dbReference type="AlphaFoldDB" id="A0A6G1G823"/>
<sequence>MESGAVDLKFTKALPKIELHAHLSGSISRKTLHQIWITRRESDPSFELEDPLTALPPEKTEMDVKSFFPIFDDYIYSLLSTPSAVTHAVTSVLRDFLADGVRYIELRTTPRKSETMSAEEYIQTVLQAISDWHLSRGFQPPEDSANPRIRAKLIISLDRRYDELRVQTVIGYAIKYRSQGIVGIDLCGHPQHPIDQEVLRHAFRRAAEAGLAVTVHFAETPASASRPELEFLLSKDVGARRLGHVCRVPEDLREQIISEGRGVEMCLSCNVMAKLTDGGFPGHHFKDWWERDGGGESLNAGQARAKVTLCTDDVGVFGSPLSNEFLIVSQHFGRKTANGQWHPLSRVDCWSICRTACGMMFGGDGERKRMESILEDFRSNILHDTG</sequence>
<dbReference type="InterPro" id="IPR006330">
    <property type="entry name" value="Ado/ade_deaminase"/>
</dbReference>
<dbReference type="Pfam" id="PF00962">
    <property type="entry name" value="A_deaminase"/>
    <property type="match status" value="1"/>
</dbReference>
<evidence type="ECO:0000256" key="7">
    <source>
        <dbReference type="ARBA" id="ARBA00048787"/>
    </source>
</evidence>
<dbReference type="GO" id="GO:0006154">
    <property type="term" value="P:adenosine catabolic process"/>
    <property type="evidence" value="ECO:0007669"/>
    <property type="project" value="TreeGrafter"/>
</dbReference>
<dbReference type="GO" id="GO:0004000">
    <property type="term" value="F:adenosine deaminase activity"/>
    <property type="evidence" value="ECO:0007669"/>
    <property type="project" value="TreeGrafter"/>
</dbReference>
<dbReference type="SUPFAM" id="SSF51556">
    <property type="entry name" value="Metallo-dependent hydrolases"/>
    <property type="match status" value="1"/>
</dbReference>
<dbReference type="GO" id="GO:0046872">
    <property type="term" value="F:metal ion binding"/>
    <property type="evidence" value="ECO:0007669"/>
    <property type="project" value="UniProtKB-KW"/>
</dbReference>
<evidence type="ECO:0000313" key="10">
    <source>
        <dbReference type="Proteomes" id="UP000504638"/>
    </source>
</evidence>
<keyword evidence="4" id="KW-0378">Hydrolase</keyword>
<dbReference type="GO" id="GO:0009117">
    <property type="term" value="P:nucleotide metabolic process"/>
    <property type="evidence" value="ECO:0007669"/>
    <property type="project" value="UniProtKB-KW"/>
</dbReference>
<evidence type="ECO:0000256" key="2">
    <source>
        <dbReference type="ARBA" id="ARBA00006676"/>
    </source>
</evidence>
<proteinExistence type="inferred from homology"/>
<reference evidence="11" key="3">
    <citation type="submission" date="2025-04" db="UniProtKB">
        <authorList>
            <consortium name="RefSeq"/>
        </authorList>
    </citation>
    <scope>IDENTIFICATION</scope>
    <source>
        <strain evidence="11">CBS 781.70</strain>
    </source>
</reference>
<dbReference type="PANTHER" id="PTHR11409">
    <property type="entry name" value="ADENOSINE DEAMINASE"/>
    <property type="match status" value="1"/>
</dbReference>
<feature type="domain" description="Adenosine deaminase" evidence="8">
    <location>
        <begin position="15"/>
        <end position="273"/>
    </location>
</feature>
<comment type="similarity">
    <text evidence="2">Belongs to the metallo-dependent hydrolases superfamily. Adenosine and AMP deaminases family.</text>
</comment>
<evidence type="ECO:0000256" key="6">
    <source>
        <dbReference type="ARBA" id="ARBA00023080"/>
    </source>
</evidence>